<gene>
    <name evidence="3" type="ORF">NERG_02206</name>
</gene>
<sequence length="400" mass="44257">MKYVEGMPLTSVVCSNGSVVIGGGGGNPLFGFPNRIILLDSACNEIMHITVRDIILSLRAVPGAVLVEYFNFFEVFLIKDGVIDGPVWGEEGVTSAVLGSDGVYYVKNGLVRLNIWEAMKKTKLNTHSVESNGKEPEKSTELNTHSVESNGKEPEKSTELNTHSVESNGKEKEKSAELNTHSVESNGKEKEKSTELNTHSVESNGKEQGNNPELVTLDGKSPVTEGENIPRLLTLHGKSNEYLIYSEKTDGIVSLYENAEETVLPGPISRYKMQDKAYSYIVQLKDDYSLVTMQYDGKIYHVLEKMCISVAVSEDVFYVGTGRGEVIAYKKGRVLWRKKIFTSPVTDLWLNGRDIWCTCINGRVIKGSIDGDFNSFLKFGILSVFMAGCMFAVKSWVFGK</sequence>
<keyword evidence="2" id="KW-1133">Transmembrane helix</keyword>
<feature type="region of interest" description="Disordered" evidence="1">
    <location>
        <begin position="127"/>
        <end position="223"/>
    </location>
</feature>
<accession>H8ZF37</accession>
<protein>
    <submittedName>
        <fullName evidence="3">Uncharacterized protein</fullName>
    </submittedName>
</protein>
<evidence type="ECO:0000256" key="2">
    <source>
        <dbReference type="SAM" id="Phobius"/>
    </source>
</evidence>
<keyword evidence="2" id="KW-0472">Membrane</keyword>
<evidence type="ECO:0000313" key="3">
    <source>
        <dbReference type="EMBL" id="EHY64803.1"/>
    </source>
</evidence>
<feature type="compositionally biased region" description="Polar residues" evidence="1">
    <location>
        <begin position="195"/>
        <end position="213"/>
    </location>
</feature>
<dbReference type="SUPFAM" id="SSF50978">
    <property type="entry name" value="WD40 repeat-like"/>
    <property type="match status" value="1"/>
</dbReference>
<keyword evidence="2" id="KW-0812">Transmembrane</keyword>
<dbReference type="Proteomes" id="UP000005622">
    <property type="component" value="Unassembled WGS sequence"/>
</dbReference>
<name>H8ZF37_NEMA1</name>
<dbReference type="EMBL" id="JH604638">
    <property type="protein sequence ID" value="EHY64803.1"/>
    <property type="molecule type" value="Genomic_DNA"/>
</dbReference>
<organism evidence="3">
    <name type="scientific">Nematocida ausubeli (strain ATCC PRA-371 / ERTm2)</name>
    <name type="common">Nematode killer fungus</name>
    <dbReference type="NCBI Taxonomy" id="1913371"/>
    <lineage>
        <taxon>Eukaryota</taxon>
        <taxon>Fungi</taxon>
        <taxon>Fungi incertae sedis</taxon>
        <taxon>Microsporidia</taxon>
        <taxon>Nematocida</taxon>
    </lineage>
</organism>
<feature type="transmembrane region" description="Helical" evidence="2">
    <location>
        <begin position="376"/>
        <end position="397"/>
    </location>
</feature>
<dbReference type="InterPro" id="IPR036322">
    <property type="entry name" value="WD40_repeat_dom_sf"/>
</dbReference>
<dbReference type="HOGENOM" id="CLU_809143_0_0_1"/>
<reference evidence="3" key="1">
    <citation type="submission" date="2011-03" db="EMBL/GenBank/DDBJ databases">
        <title>The Genome Sequence of Nematocida sp1 strain ERTm2.</title>
        <authorList>
            <consortium name="The Broad Institute Genome Sequencing Platform"/>
            <consortium name="The Broad Institute Genome Sequencing Center for Infectious Disease"/>
            <person name="Cuomo C."/>
            <person name="Troemel E."/>
            <person name="Young S.K."/>
            <person name="Zeng Q."/>
            <person name="Gargeya S."/>
            <person name="Fitzgerald M."/>
            <person name="Haas B."/>
            <person name="Abouelleil A."/>
            <person name="Alvarado L."/>
            <person name="Arachchi H.M."/>
            <person name="Berlin A."/>
            <person name="Brown A."/>
            <person name="Chapman S.B."/>
            <person name="Chen Z."/>
            <person name="Dunbar C."/>
            <person name="Freedman E."/>
            <person name="Gearin G."/>
            <person name="Gellesch M."/>
            <person name="Goldberg J."/>
            <person name="Griggs A."/>
            <person name="Gujja S."/>
            <person name="Heilman E.R."/>
            <person name="Heiman D."/>
            <person name="Howarth C."/>
            <person name="Larson L."/>
            <person name="Lui A."/>
            <person name="MacDonald P.J.P."/>
            <person name="Mehta T."/>
            <person name="Montmayeur A."/>
            <person name="Murphy C."/>
            <person name="Neiman D."/>
            <person name="Pearson M."/>
            <person name="Priest M."/>
            <person name="Roberts A."/>
            <person name="Saif S."/>
            <person name="Shea T."/>
            <person name="Shenoy N."/>
            <person name="Sisk P."/>
            <person name="Stolte C."/>
            <person name="Sykes S."/>
            <person name="White J."/>
            <person name="Yandava C."/>
            <person name="Wortman J."/>
            <person name="Nusbaum C."/>
            <person name="Birren B."/>
        </authorList>
    </citation>
    <scope>NUCLEOTIDE SEQUENCE</scope>
    <source>
        <strain evidence="3">ERTm2</strain>
    </source>
</reference>
<evidence type="ECO:0000256" key="1">
    <source>
        <dbReference type="SAM" id="MobiDB-lite"/>
    </source>
</evidence>
<proteinExistence type="predicted"/>
<dbReference type="AlphaFoldDB" id="H8ZF37"/>